<feature type="compositionally biased region" description="Basic and acidic residues" evidence="1">
    <location>
        <begin position="93"/>
        <end position="107"/>
    </location>
</feature>
<protein>
    <submittedName>
        <fullName evidence="2">Uncharacterized protein</fullName>
    </submittedName>
</protein>
<dbReference type="AlphaFoldDB" id="A0A2A2K0N1"/>
<feature type="compositionally biased region" description="Polar residues" evidence="1">
    <location>
        <begin position="315"/>
        <end position="335"/>
    </location>
</feature>
<feature type="compositionally biased region" description="Basic and acidic residues" evidence="1">
    <location>
        <begin position="118"/>
        <end position="134"/>
    </location>
</feature>
<comment type="caution">
    <text evidence="2">The sequence shown here is derived from an EMBL/GenBank/DDBJ whole genome shotgun (WGS) entry which is preliminary data.</text>
</comment>
<sequence>MSPGDNLDSSDPVSPEGNSEAASSPQMTESFDLSSRSPSVLQNPVTSSPDPESLLGTPISTFKSPTFTNKNNEKPSTPKAVKNQEYSSIVSRILEKVAKSGGERQDNDDQNEAGVGENNEKVEKMTDQNREMDRGGNTADVKDVSSAPPPVNEMDSSSVQNGEGKKGDVEIENPRRGRRSKREAALLADLKTKASTWGEKRWHNVDNLYDGYKFPPPVASSTPLPPTSFDASAVTPLATRSSSKKSGKNSKRDVTPNIPDFGDCNLDMSDLSGGPSPQPTATPTSINSDFTTGQISDHPTSSTTGRDSVDGSFSPHPTSQFPGPGTSTSASTESENGVKDFFAKIQANFGNLGANSPPNLGVPLSMPSTVPQFPMTPDSALNHPSQTSTNEPIDEQILSAAEHALAAAATANLFFAIYPRALPQLLTSGRLSPTSPFYPMIASLLFGSVQNAPNPASFIFPVSIPALSQAQSPTQARTLMPDQTQIPNQRPSTYPVSIQNQATVVQTAALLPSGQTPKTKRTYNTRRKSDLVTEAMVSADASRTPGEIPVIIDPNLLGENQYEVLTKRPKLEPLDPDSLSPSQVGLSHFDLQSGDLNSSAGTADHNPMTVGEFLKSKMIRKRGRRSKADALKPTL</sequence>
<evidence type="ECO:0000313" key="2">
    <source>
        <dbReference type="EMBL" id="PAV67450.1"/>
    </source>
</evidence>
<evidence type="ECO:0000256" key="1">
    <source>
        <dbReference type="SAM" id="MobiDB-lite"/>
    </source>
</evidence>
<feature type="region of interest" description="Disordered" evidence="1">
    <location>
        <begin position="1"/>
        <end position="184"/>
    </location>
</feature>
<feature type="region of interest" description="Disordered" evidence="1">
    <location>
        <begin position="207"/>
        <end position="335"/>
    </location>
</feature>
<keyword evidence="3" id="KW-1185">Reference proteome</keyword>
<accession>A0A2A2K0N1</accession>
<feature type="compositionally biased region" description="Polar residues" evidence="1">
    <location>
        <begin position="7"/>
        <end position="50"/>
    </location>
</feature>
<dbReference type="EMBL" id="LIAE01009924">
    <property type="protein sequence ID" value="PAV67450.1"/>
    <property type="molecule type" value="Genomic_DNA"/>
</dbReference>
<feature type="compositionally biased region" description="Basic and acidic residues" evidence="1">
    <location>
        <begin position="163"/>
        <end position="175"/>
    </location>
</feature>
<evidence type="ECO:0000313" key="3">
    <source>
        <dbReference type="Proteomes" id="UP000218231"/>
    </source>
</evidence>
<proteinExistence type="predicted"/>
<dbReference type="Proteomes" id="UP000218231">
    <property type="component" value="Unassembled WGS sequence"/>
</dbReference>
<feature type="compositionally biased region" description="Polar residues" evidence="1">
    <location>
        <begin position="58"/>
        <end position="70"/>
    </location>
</feature>
<organism evidence="2 3">
    <name type="scientific">Diploscapter pachys</name>
    <dbReference type="NCBI Taxonomy" id="2018661"/>
    <lineage>
        <taxon>Eukaryota</taxon>
        <taxon>Metazoa</taxon>
        <taxon>Ecdysozoa</taxon>
        <taxon>Nematoda</taxon>
        <taxon>Chromadorea</taxon>
        <taxon>Rhabditida</taxon>
        <taxon>Rhabditina</taxon>
        <taxon>Rhabditomorpha</taxon>
        <taxon>Rhabditoidea</taxon>
        <taxon>Rhabditidae</taxon>
        <taxon>Diploscapter</taxon>
    </lineage>
</organism>
<name>A0A2A2K0N1_9BILA</name>
<feature type="compositionally biased region" description="Pro residues" evidence="1">
    <location>
        <begin position="214"/>
        <end position="226"/>
    </location>
</feature>
<feature type="compositionally biased region" description="Polar residues" evidence="1">
    <location>
        <begin position="279"/>
        <end position="306"/>
    </location>
</feature>
<reference evidence="2 3" key="1">
    <citation type="journal article" date="2017" name="Curr. Biol.">
        <title>Genome architecture and evolution of a unichromosomal asexual nematode.</title>
        <authorList>
            <person name="Fradin H."/>
            <person name="Zegar C."/>
            <person name="Gutwein M."/>
            <person name="Lucas J."/>
            <person name="Kovtun M."/>
            <person name="Corcoran D."/>
            <person name="Baugh L.R."/>
            <person name="Kiontke K."/>
            <person name="Gunsalus K."/>
            <person name="Fitch D.H."/>
            <person name="Piano F."/>
        </authorList>
    </citation>
    <scope>NUCLEOTIDE SEQUENCE [LARGE SCALE GENOMIC DNA]</scope>
    <source>
        <strain evidence="2">PF1309</strain>
    </source>
</reference>
<gene>
    <name evidence="2" type="ORF">WR25_19491</name>
</gene>